<feature type="compositionally biased region" description="Basic and acidic residues" evidence="1">
    <location>
        <begin position="212"/>
        <end position="224"/>
    </location>
</feature>
<dbReference type="GO" id="GO:0006334">
    <property type="term" value="P:nucleosome assembly"/>
    <property type="evidence" value="ECO:0007669"/>
    <property type="project" value="InterPro"/>
</dbReference>
<feature type="domain" description="H15" evidence="2">
    <location>
        <begin position="65"/>
        <end position="145"/>
    </location>
</feature>
<dbReference type="SMART" id="SM00526">
    <property type="entry name" value="H15"/>
    <property type="match status" value="1"/>
</dbReference>
<proteinExistence type="predicted"/>
<dbReference type="Gene3D" id="1.10.10.10">
    <property type="entry name" value="Winged helix-like DNA-binding domain superfamily/Winged helix DNA-binding domain"/>
    <property type="match status" value="1"/>
</dbReference>
<dbReference type="AlphaFoldDB" id="A0AAV6UJC3"/>
<dbReference type="InterPro" id="IPR036388">
    <property type="entry name" value="WH-like_DNA-bd_sf"/>
</dbReference>
<dbReference type="InterPro" id="IPR005818">
    <property type="entry name" value="Histone_H1/H5_H15"/>
</dbReference>
<dbReference type="GO" id="GO:0000786">
    <property type="term" value="C:nucleosome"/>
    <property type="evidence" value="ECO:0007669"/>
    <property type="project" value="InterPro"/>
</dbReference>
<comment type="caution">
    <text evidence="3">The sequence shown here is derived from an EMBL/GenBank/DDBJ whole genome shotgun (WGS) entry which is preliminary data.</text>
</comment>
<gene>
    <name evidence="3" type="ORF">JTE90_002946</name>
</gene>
<dbReference type="EMBL" id="JAFNEN010000404">
    <property type="protein sequence ID" value="KAG8183793.1"/>
    <property type="molecule type" value="Genomic_DNA"/>
</dbReference>
<organism evidence="3 4">
    <name type="scientific">Oedothorax gibbosus</name>
    <dbReference type="NCBI Taxonomy" id="931172"/>
    <lineage>
        <taxon>Eukaryota</taxon>
        <taxon>Metazoa</taxon>
        <taxon>Ecdysozoa</taxon>
        <taxon>Arthropoda</taxon>
        <taxon>Chelicerata</taxon>
        <taxon>Arachnida</taxon>
        <taxon>Araneae</taxon>
        <taxon>Araneomorphae</taxon>
        <taxon>Entelegynae</taxon>
        <taxon>Araneoidea</taxon>
        <taxon>Linyphiidae</taxon>
        <taxon>Erigoninae</taxon>
        <taxon>Oedothorax</taxon>
    </lineage>
</organism>
<evidence type="ECO:0000256" key="1">
    <source>
        <dbReference type="SAM" id="MobiDB-lite"/>
    </source>
</evidence>
<evidence type="ECO:0000313" key="3">
    <source>
        <dbReference type="EMBL" id="KAG8183793.1"/>
    </source>
</evidence>
<feature type="compositionally biased region" description="Basic residues" evidence="1">
    <location>
        <begin position="200"/>
        <end position="211"/>
    </location>
</feature>
<dbReference type="Pfam" id="PF00538">
    <property type="entry name" value="Linker_histone"/>
    <property type="match status" value="1"/>
</dbReference>
<feature type="compositionally biased region" description="Basic and acidic residues" evidence="1">
    <location>
        <begin position="16"/>
        <end position="31"/>
    </location>
</feature>
<name>A0AAV6UJC3_9ARAC</name>
<accession>A0AAV6UJC3</accession>
<feature type="region of interest" description="Disordered" evidence="1">
    <location>
        <begin position="1"/>
        <end position="34"/>
    </location>
</feature>
<keyword evidence="4" id="KW-1185">Reference proteome</keyword>
<evidence type="ECO:0000259" key="2">
    <source>
        <dbReference type="PROSITE" id="PS51504"/>
    </source>
</evidence>
<dbReference type="InterPro" id="IPR036390">
    <property type="entry name" value="WH_DNA-bd_sf"/>
</dbReference>
<dbReference type="Proteomes" id="UP000827092">
    <property type="component" value="Unassembled WGS sequence"/>
</dbReference>
<protein>
    <recommendedName>
        <fullName evidence="2">H15 domain-containing protein</fullName>
    </recommendedName>
</protein>
<dbReference type="PROSITE" id="PS51504">
    <property type="entry name" value="H15"/>
    <property type="match status" value="1"/>
</dbReference>
<dbReference type="SUPFAM" id="SSF46785">
    <property type="entry name" value="Winged helix' DNA-binding domain"/>
    <property type="match status" value="1"/>
</dbReference>
<dbReference type="GO" id="GO:0003677">
    <property type="term" value="F:DNA binding"/>
    <property type="evidence" value="ECO:0007669"/>
    <property type="project" value="InterPro"/>
</dbReference>
<reference evidence="3 4" key="1">
    <citation type="journal article" date="2022" name="Nat. Ecol. Evol.">
        <title>A masculinizing supergene underlies an exaggerated male reproductive morph in a spider.</title>
        <authorList>
            <person name="Hendrickx F."/>
            <person name="De Corte Z."/>
            <person name="Sonet G."/>
            <person name="Van Belleghem S.M."/>
            <person name="Kostlbacher S."/>
            <person name="Vangestel C."/>
        </authorList>
    </citation>
    <scope>NUCLEOTIDE SEQUENCE [LARGE SCALE GENOMIC DNA]</scope>
    <source>
        <strain evidence="3">W744_W776</strain>
    </source>
</reference>
<feature type="region of interest" description="Disordered" evidence="1">
    <location>
        <begin position="200"/>
        <end position="224"/>
    </location>
</feature>
<sequence length="224" mass="24417">MSEETDVSAQNLSLEETDKPAENDKPADELVKSSSVEPFDWNNLKSDTSFSEAARKRVLSLAASNNRSTYRKVEEAIAVIGTGDNGASVPAIVTWILNNYSTLDPSKLKVNVKRAILKGLKGGTLVRAKTSKKAMGVSGSFTFPAQRIKLKAVRLEGKKYVFPILQPVSSASNAGDEKPQVSEPVIKRRLSLDASIVKSSPKRVAKKRSKRVISEISDKTEVQE</sequence>
<evidence type="ECO:0000313" key="4">
    <source>
        <dbReference type="Proteomes" id="UP000827092"/>
    </source>
</evidence>